<evidence type="ECO:0008006" key="3">
    <source>
        <dbReference type="Google" id="ProtNLM"/>
    </source>
</evidence>
<dbReference type="Proteomes" id="UP000236520">
    <property type="component" value="Unassembled WGS sequence"/>
</dbReference>
<proteinExistence type="predicted"/>
<keyword evidence="2" id="KW-1185">Reference proteome</keyword>
<sequence>MTDGKLVRDRIPEIIRDGGHQPVVYVAEPQEYRQRLRDKLREEVAEFLVASQADAAEELADVLEVVYALATNLGLAEGDLEALRARKAAERGGFTGRFVWMGNA</sequence>
<organism evidence="1 2">
    <name type="scientific">Streptomyces malaysiensis</name>
    <dbReference type="NCBI Taxonomy" id="92644"/>
    <lineage>
        <taxon>Bacteria</taxon>
        <taxon>Bacillati</taxon>
        <taxon>Actinomycetota</taxon>
        <taxon>Actinomycetes</taxon>
        <taxon>Kitasatosporales</taxon>
        <taxon>Streptomycetaceae</taxon>
        <taxon>Streptomyces</taxon>
        <taxon>Streptomyces violaceusniger group</taxon>
    </lineage>
</organism>
<dbReference type="InterPro" id="IPR021130">
    <property type="entry name" value="PRib-ATP_PPHydrolase-like"/>
</dbReference>
<reference evidence="1 2" key="1">
    <citation type="submission" date="2015-09" db="EMBL/GenBank/DDBJ databases">
        <title>Genome sequence, genome mining and natural product profiling of a biocontrol bacterium Streptomyces malaysiensis F913.</title>
        <authorList>
            <person name="Xu Y."/>
            <person name="Wei J."/>
            <person name="Xie J."/>
            <person name="Li T."/>
            <person name="Zhou Z."/>
        </authorList>
    </citation>
    <scope>NUCLEOTIDE SEQUENCE [LARGE SCALE GENOMIC DNA]</scope>
    <source>
        <strain evidence="1 2">F913</strain>
    </source>
</reference>
<accession>A0A2J7YZL1</accession>
<dbReference type="AlphaFoldDB" id="A0A2J7YZL1"/>
<dbReference type="SUPFAM" id="SSF101386">
    <property type="entry name" value="all-alpha NTP pyrophosphatases"/>
    <property type="match status" value="1"/>
</dbReference>
<name>A0A2J7YZL1_STRMQ</name>
<dbReference type="CDD" id="cd11532">
    <property type="entry name" value="NTP-PPase_COG4997"/>
    <property type="match status" value="1"/>
</dbReference>
<dbReference type="EMBL" id="LJIW01000002">
    <property type="protein sequence ID" value="PNG93473.1"/>
    <property type="molecule type" value="Genomic_DNA"/>
</dbReference>
<dbReference type="InterPro" id="IPR038735">
    <property type="entry name" value="MSMEG_1276-like_NTP-PPase_dom"/>
</dbReference>
<protein>
    <recommendedName>
        <fullName evidence="3">Phosphoribosyl-ATP pyrophosphohydrolase</fullName>
    </recommendedName>
</protein>
<dbReference type="RefSeq" id="WP_102937542.1">
    <property type="nucleotide sequence ID" value="NZ_LJIW01000002.1"/>
</dbReference>
<evidence type="ECO:0000313" key="1">
    <source>
        <dbReference type="EMBL" id="PNG93473.1"/>
    </source>
</evidence>
<dbReference type="Pfam" id="PF01503">
    <property type="entry name" value="PRA-PH"/>
    <property type="match status" value="1"/>
</dbReference>
<comment type="caution">
    <text evidence="1">The sequence shown here is derived from an EMBL/GenBank/DDBJ whole genome shotgun (WGS) entry which is preliminary data.</text>
</comment>
<gene>
    <name evidence="1" type="ORF">SMF913_28938</name>
</gene>
<evidence type="ECO:0000313" key="2">
    <source>
        <dbReference type="Proteomes" id="UP000236520"/>
    </source>
</evidence>